<proteinExistence type="predicted"/>
<evidence type="ECO:0000256" key="10">
    <source>
        <dbReference type="PROSITE-ProRule" id="PRU00506"/>
    </source>
</evidence>
<keyword evidence="2" id="KW-0548">Nucleotidyltransferase</keyword>
<dbReference type="EMBL" id="WHWB01034753">
    <property type="protein sequence ID" value="KAJ7404739.1"/>
    <property type="molecule type" value="Genomic_DNA"/>
</dbReference>
<name>A0ABQ9CLC8_9PASS</name>
<evidence type="ECO:0000256" key="9">
    <source>
        <dbReference type="ARBA" id="ARBA00023125"/>
    </source>
</evidence>
<evidence type="ECO:0000256" key="8">
    <source>
        <dbReference type="ARBA" id="ARBA00022918"/>
    </source>
</evidence>
<evidence type="ECO:0000256" key="3">
    <source>
        <dbReference type="ARBA" id="ARBA00022722"/>
    </source>
</evidence>
<dbReference type="InterPro" id="IPR001584">
    <property type="entry name" value="Integrase_cat-core"/>
</dbReference>
<dbReference type="PANTHER" id="PTHR41694">
    <property type="entry name" value="ENDOGENOUS RETROVIRUS GROUP K MEMBER POL PROTEIN"/>
    <property type="match status" value="1"/>
</dbReference>
<keyword evidence="7" id="KW-0229">DNA integration</keyword>
<evidence type="ECO:0000313" key="14">
    <source>
        <dbReference type="Proteomes" id="UP001145742"/>
    </source>
</evidence>
<gene>
    <name evidence="13" type="ORF">WISP_143618</name>
</gene>
<dbReference type="InterPro" id="IPR012337">
    <property type="entry name" value="RNaseH-like_sf"/>
</dbReference>
<evidence type="ECO:0000256" key="7">
    <source>
        <dbReference type="ARBA" id="ARBA00022908"/>
    </source>
</evidence>
<dbReference type="Pfam" id="PF00552">
    <property type="entry name" value="IN_DBD_C"/>
    <property type="match status" value="1"/>
</dbReference>
<dbReference type="PROSITE" id="PS51027">
    <property type="entry name" value="INTEGRASE_DBD"/>
    <property type="match status" value="1"/>
</dbReference>
<sequence length="199" mass="22169">MVATARKGEKTQHAKRHFLTAISILGIPETIKTDNGPAYTSAAMKEFFNLWGISHVTGIPHSPTGQAIVEQAHLSLKNMLIKQQSTTAGLSPQEKLNKALYVLNFLNRLEQDTSPIQTHFQGPNNIIDEKATVTYKDLITGDWVDPVPLITWGREHARVSTGDGPKWILSRCIWIHYGEWIKTRKGKTAPDEGTSLPSF</sequence>
<protein>
    <submittedName>
        <fullName evidence="13">Endogenous retrovirus group K member 25 Pol protein-like protein</fullName>
    </submittedName>
</protein>
<dbReference type="Gene3D" id="2.30.30.10">
    <property type="entry name" value="Integrase, C-terminal domain superfamily, retroviral"/>
    <property type="match status" value="1"/>
</dbReference>
<reference evidence="13" key="1">
    <citation type="submission" date="2019-10" db="EMBL/GenBank/DDBJ databases">
        <authorList>
            <person name="Soares A.E.R."/>
            <person name="Aleixo A."/>
            <person name="Schneider P."/>
            <person name="Miyaki C.Y."/>
            <person name="Schneider M.P."/>
            <person name="Mello C."/>
            <person name="Vasconcelos A.T.R."/>
        </authorList>
    </citation>
    <scope>NUCLEOTIDE SEQUENCE</scope>
    <source>
        <tissue evidence="13">Muscle</tissue>
    </source>
</reference>
<keyword evidence="3" id="KW-0540">Nuclease</keyword>
<evidence type="ECO:0000256" key="4">
    <source>
        <dbReference type="ARBA" id="ARBA00022723"/>
    </source>
</evidence>
<evidence type="ECO:0000256" key="2">
    <source>
        <dbReference type="ARBA" id="ARBA00022695"/>
    </source>
</evidence>
<organism evidence="13 14">
    <name type="scientific">Willisornis vidua</name>
    <name type="common">Xingu scale-backed antbird</name>
    <dbReference type="NCBI Taxonomy" id="1566151"/>
    <lineage>
        <taxon>Eukaryota</taxon>
        <taxon>Metazoa</taxon>
        <taxon>Chordata</taxon>
        <taxon>Craniata</taxon>
        <taxon>Vertebrata</taxon>
        <taxon>Euteleostomi</taxon>
        <taxon>Archelosauria</taxon>
        <taxon>Archosauria</taxon>
        <taxon>Dinosauria</taxon>
        <taxon>Saurischia</taxon>
        <taxon>Theropoda</taxon>
        <taxon>Coelurosauria</taxon>
        <taxon>Aves</taxon>
        <taxon>Neognathae</taxon>
        <taxon>Neoaves</taxon>
        <taxon>Telluraves</taxon>
        <taxon>Australaves</taxon>
        <taxon>Passeriformes</taxon>
        <taxon>Thamnophilidae</taxon>
        <taxon>Willisornis</taxon>
    </lineage>
</organism>
<keyword evidence="4" id="KW-0479">Metal-binding</keyword>
<evidence type="ECO:0000259" key="12">
    <source>
        <dbReference type="PROSITE" id="PS51027"/>
    </source>
</evidence>
<feature type="domain" description="Integrase-type" evidence="12">
    <location>
        <begin position="131"/>
        <end position="191"/>
    </location>
</feature>
<keyword evidence="14" id="KW-1185">Reference proteome</keyword>
<dbReference type="PANTHER" id="PTHR41694:SF3">
    <property type="entry name" value="RNA-DIRECTED DNA POLYMERASE-RELATED"/>
    <property type="match status" value="1"/>
</dbReference>
<keyword evidence="1" id="KW-0808">Transferase</keyword>
<feature type="domain" description="Integrase catalytic" evidence="11">
    <location>
        <begin position="1"/>
        <end position="123"/>
    </location>
</feature>
<dbReference type="InterPro" id="IPR001037">
    <property type="entry name" value="Integrase_C_retrovir"/>
</dbReference>
<dbReference type="SUPFAM" id="SSF50122">
    <property type="entry name" value="DNA-binding domain of retroviral integrase"/>
    <property type="match status" value="1"/>
</dbReference>
<accession>A0ABQ9CLC8</accession>
<evidence type="ECO:0000259" key="11">
    <source>
        <dbReference type="PROSITE" id="PS50994"/>
    </source>
</evidence>
<evidence type="ECO:0000256" key="5">
    <source>
        <dbReference type="ARBA" id="ARBA00022759"/>
    </source>
</evidence>
<keyword evidence="9" id="KW-0238">DNA-binding</keyword>
<feature type="DNA-binding region" description="Integrase-type" evidence="10">
    <location>
        <begin position="131"/>
        <end position="191"/>
    </location>
</feature>
<comment type="caution">
    <text evidence="13">The sequence shown here is derived from an EMBL/GenBank/DDBJ whole genome shotgun (WGS) entry which is preliminary data.</text>
</comment>
<dbReference type="Gene3D" id="3.30.420.10">
    <property type="entry name" value="Ribonuclease H-like superfamily/Ribonuclease H"/>
    <property type="match status" value="1"/>
</dbReference>
<dbReference type="Pfam" id="PF00665">
    <property type="entry name" value="rve"/>
    <property type="match status" value="1"/>
</dbReference>
<evidence type="ECO:0000313" key="13">
    <source>
        <dbReference type="EMBL" id="KAJ7404739.1"/>
    </source>
</evidence>
<dbReference type="InterPro" id="IPR036397">
    <property type="entry name" value="RNaseH_sf"/>
</dbReference>
<evidence type="ECO:0000256" key="6">
    <source>
        <dbReference type="ARBA" id="ARBA00022801"/>
    </source>
</evidence>
<keyword evidence="6" id="KW-0378">Hydrolase</keyword>
<dbReference type="SUPFAM" id="SSF53098">
    <property type="entry name" value="Ribonuclease H-like"/>
    <property type="match status" value="1"/>
</dbReference>
<keyword evidence="8" id="KW-0695">RNA-directed DNA polymerase</keyword>
<dbReference type="Proteomes" id="UP001145742">
    <property type="component" value="Unassembled WGS sequence"/>
</dbReference>
<keyword evidence="5" id="KW-0255">Endonuclease</keyword>
<dbReference type="PROSITE" id="PS50994">
    <property type="entry name" value="INTEGRASE"/>
    <property type="match status" value="1"/>
</dbReference>
<dbReference type="InterPro" id="IPR036862">
    <property type="entry name" value="Integrase_C_dom_sf_retrovir"/>
</dbReference>
<evidence type="ECO:0000256" key="1">
    <source>
        <dbReference type="ARBA" id="ARBA00022679"/>
    </source>
</evidence>